<evidence type="ECO:0000256" key="2">
    <source>
        <dbReference type="ARBA" id="ARBA00023125"/>
    </source>
</evidence>
<evidence type="ECO:0000256" key="3">
    <source>
        <dbReference type="ARBA" id="ARBA00023163"/>
    </source>
</evidence>
<evidence type="ECO:0000256" key="1">
    <source>
        <dbReference type="ARBA" id="ARBA00023015"/>
    </source>
</evidence>
<dbReference type="InterPro" id="IPR003441">
    <property type="entry name" value="NAC-dom"/>
</dbReference>
<dbReference type="OrthoDB" id="1424968at2759"/>
<proteinExistence type="predicted"/>
<evidence type="ECO:0000313" key="7">
    <source>
        <dbReference type="EMBL" id="KAE9612644.1"/>
    </source>
</evidence>
<dbReference type="Pfam" id="PF02365">
    <property type="entry name" value="NAM"/>
    <property type="match status" value="1"/>
</dbReference>
<dbReference type="Proteomes" id="UP000447434">
    <property type="component" value="Chromosome 6"/>
</dbReference>
<dbReference type="InterPro" id="IPR036093">
    <property type="entry name" value="NAC_dom_sf"/>
</dbReference>
<keyword evidence="1" id="KW-0805">Transcription regulation</keyword>
<accession>A0A6A4QHC4</accession>
<dbReference type="EMBL" id="WOCE01000006">
    <property type="protein sequence ID" value="KAE9612644.1"/>
    <property type="molecule type" value="Genomic_DNA"/>
</dbReference>
<dbReference type="FunFam" id="2.170.150.80:FF:000006">
    <property type="entry name" value="NAC domain-containing protein 100-like"/>
    <property type="match status" value="1"/>
</dbReference>
<evidence type="ECO:0000259" key="6">
    <source>
        <dbReference type="PROSITE" id="PS51005"/>
    </source>
</evidence>
<gene>
    <name evidence="7" type="ORF">Lalb_Chr06g0175251</name>
</gene>
<keyword evidence="4" id="KW-0539">Nucleus</keyword>
<keyword evidence="2" id="KW-0238">DNA-binding</keyword>
<dbReference type="PANTHER" id="PTHR31744">
    <property type="entry name" value="PROTEIN CUP-SHAPED COTYLEDON 2-RELATED"/>
    <property type="match status" value="1"/>
</dbReference>
<comment type="caution">
    <text evidence="7">The sequence shown here is derived from an EMBL/GenBank/DDBJ whole genome shotgun (WGS) entry which is preliminary data.</text>
</comment>
<dbReference type="Gene3D" id="2.170.150.80">
    <property type="entry name" value="NAC domain"/>
    <property type="match status" value="1"/>
</dbReference>
<dbReference type="PROSITE" id="PS51005">
    <property type="entry name" value="NAC"/>
    <property type="match status" value="1"/>
</dbReference>
<name>A0A6A4QHC4_LUPAL</name>
<dbReference type="GO" id="GO:0000976">
    <property type="term" value="F:transcription cis-regulatory region binding"/>
    <property type="evidence" value="ECO:0007669"/>
    <property type="project" value="UniProtKB-ARBA"/>
</dbReference>
<dbReference type="GO" id="GO:0006355">
    <property type="term" value="P:regulation of DNA-templated transcription"/>
    <property type="evidence" value="ECO:0007669"/>
    <property type="project" value="InterPro"/>
</dbReference>
<dbReference type="SUPFAM" id="SSF101941">
    <property type="entry name" value="NAC domain"/>
    <property type="match status" value="1"/>
</dbReference>
<dbReference type="PANTHER" id="PTHR31744:SF219">
    <property type="entry name" value="NAC DOMAIN-CONTAINING PROTEIN 4"/>
    <property type="match status" value="1"/>
</dbReference>
<sequence length="300" mass="34680">MCVMEAMRKVCRYMHEDQVLKLPPGFRFHPTDQELIIYYLSEKVLNNNFSSIAIGEVDLNSCEPWVLPSMAKMGEKEWYFFCVRDKKYPSGERTNRATSAGYWKATGKDKDIYQEKALIGMKKTLVFYKGRAPKGEKTNWVMHEYRLDGENSMNNLSKSSKEDWAVYRVFQKSSNGKRMNIPLLSELPPLNDSPLPNRIEDMKTTNSDIIVDSFETPPMFPPPSYSPYHSEIFPSTWDFTNTTQFANNQVGNNNAQYSHDGYFMNQDHGSSTMHNNNNNNNNDKKAKESDFDASNIFGWK</sequence>
<evidence type="ECO:0000313" key="8">
    <source>
        <dbReference type="Proteomes" id="UP000447434"/>
    </source>
</evidence>
<reference evidence="8" key="1">
    <citation type="journal article" date="2020" name="Nat. Commun.">
        <title>Genome sequence of the cluster root forming white lupin.</title>
        <authorList>
            <person name="Hufnagel B."/>
            <person name="Marques A."/>
            <person name="Soriano A."/>
            <person name="Marques L."/>
            <person name="Divol F."/>
            <person name="Doumas P."/>
            <person name="Sallet E."/>
            <person name="Mancinotti D."/>
            <person name="Carrere S."/>
            <person name="Marande W."/>
            <person name="Arribat S."/>
            <person name="Keller J."/>
            <person name="Huneau C."/>
            <person name="Blein T."/>
            <person name="Aime D."/>
            <person name="Laguerre M."/>
            <person name="Taylor J."/>
            <person name="Schubert V."/>
            <person name="Nelson M."/>
            <person name="Geu-Flores F."/>
            <person name="Crespi M."/>
            <person name="Gallardo-Guerrero K."/>
            <person name="Delaux P.-M."/>
            <person name="Salse J."/>
            <person name="Berges H."/>
            <person name="Guyot R."/>
            <person name="Gouzy J."/>
            <person name="Peret B."/>
        </authorList>
    </citation>
    <scope>NUCLEOTIDE SEQUENCE [LARGE SCALE GENOMIC DNA]</scope>
    <source>
        <strain evidence="8">cv. Amiga</strain>
    </source>
</reference>
<protein>
    <submittedName>
        <fullName evidence="7">Putative transcription factor NAM family</fullName>
    </submittedName>
</protein>
<evidence type="ECO:0000256" key="5">
    <source>
        <dbReference type="SAM" id="MobiDB-lite"/>
    </source>
</evidence>
<organism evidence="7 8">
    <name type="scientific">Lupinus albus</name>
    <name type="common">White lupine</name>
    <name type="synonym">Lupinus termis</name>
    <dbReference type="NCBI Taxonomy" id="3870"/>
    <lineage>
        <taxon>Eukaryota</taxon>
        <taxon>Viridiplantae</taxon>
        <taxon>Streptophyta</taxon>
        <taxon>Embryophyta</taxon>
        <taxon>Tracheophyta</taxon>
        <taxon>Spermatophyta</taxon>
        <taxon>Magnoliopsida</taxon>
        <taxon>eudicotyledons</taxon>
        <taxon>Gunneridae</taxon>
        <taxon>Pentapetalae</taxon>
        <taxon>rosids</taxon>
        <taxon>fabids</taxon>
        <taxon>Fabales</taxon>
        <taxon>Fabaceae</taxon>
        <taxon>Papilionoideae</taxon>
        <taxon>50 kb inversion clade</taxon>
        <taxon>genistoids sensu lato</taxon>
        <taxon>core genistoids</taxon>
        <taxon>Genisteae</taxon>
        <taxon>Lupinus</taxon>
    </lineage>
</organism>
<keyword evidence="3" id="KW-0804">Transcription</keyword>
<feature type="region of interest" description="Disordered" evidence="5">
    <location>
        <begin position="252"/>
        <end position="300"/>
    </location>
</feature>
<keyword evidence="8" id="KW-1185">Reference proteome</keyword>
<dbReference type="AlphaFoldDB" id="A0A6A4QHC4"/>
<evidence type="ECO:0000256" key="4">
    <source>
        <dbReference type="ARBA" id="ARBA00023242"/>
    </source>
</evidence>
<feature type="domain" description="NAC" evidence="6">
    <location>
        <begin position="22"/>
        <end position="172"/>
    </location>
</feature>